<organism evidence="1 2">
    <name type="scientific">Caldalkalibacillus thermarum (strain TA2.A1)</name>
    <dbReference type="NCBI Taxonomy" id="986075"/>
    <lineage>
        <taxon>Bacteria</taxon>
        <taxon>Bacillati</taxon>
        <taxon>Bacillota</taxon>
        <taxon>Bacilli</taxon>
        <taxon>Bacillales</taxon>
        <taxon>Bacillaceae</taxon>
        <taxon>Caldalkalibacillus</taxon>
    </lineage>
</organism>
<gene>
    <name evidence="1" type="ORF">CathTA2_0040</name>
</gene>
<evidence type="ECO:0000313" key="2">
    <source>
        <dbReference type="Proteomes" id="UP000010716"/>
    </source>
</evidence>
<evidence type="ECO:0000313" key="1">
    <source>
        <dbReference type="EMBL" id="EGL81430.1"/>
    </source>
</evidence>
<dbReference type="eggNOG" id="COG1082">
    <property type="taxonomic scope" value="Bacteria"/>
</dbReference>
<accession>F5LB52</accession>
<reference evidence="1 2" key="1">
    <citation type="journal article" date="2011" name="J. Bacteriol.">
        <title>Draft genome sequence of the thermoalkaliphilic Caldalkalibacillus thermarum strain TA2.A1.</title>
        <authorList>
            <person name="Kalamorz F."/>
            <person name="Keis S."/>
            <person name="McMillan D.G."/>
            <person name="Olsson K."/>
            <person name="Stanton J.A."/>
            <person name="Stockwell P."/>
            <person name="Black M.A."/>
            <person name="Klingeman D.M."/>
            <person name="Land M.L."/>
            <person name="Han C.S."/>
            <person name="Martin S.L."/>
            <person name="Becher S.A."/>
            <person name="Peddie C.J."/>
            <person name="Morgan H.W."/>
            <person name="Matthies D."/>
            <person name="Preiss L."/>
            <person name="Meier T."/>
            <person name="Brown S.D."/>
            <person name="Cook G.M."/>
        </authorList>
    </citation>
    <scope>NUCLEOTIDE SEQUENCE [LARGE SCALE GENOMIC DNA]</scope>
    <source>
        <strain evidence="1 2">TA2.A1</strain>
    </source>
</reference>
<sequence length="65" mass="7635">MLHAQCRFQLGVHPINWVGEDVREHGDHYTYEQVMDEMAALGFKGTEMSRKFPKDVDRLKQELSK</sequence>
<dbReference type="SUPFAM" id="SSF51658">
    <property type="entry name" value="Xylose isomerase-like"/>
    <property type="match status" value="1"/>
</dbReference>
<protein>
    <submittedName>
        <fullName evidence="1">Myo-inosose-2 dehydratase</fullName>
    </submittedName>
</protein>
<comment type="caution">
    <text evidence="1">The sequence shown here is derived from an EMBL/GenBank/DDBJ whole genome shotgun (WGS) entry which is preliminary data.</text>
</comment>
<dbReference type="Gene3D" id="3.20.20.150">
    <property type="entry name" value="Divalent-metal-dependent TIM barrel enzymes"/>
    <property type="match status" value="1"/>
</dbReference>
<name>F5LB52_CALTT</name>
<dbReference type="EMBL" id="AFCE01000199">
    <property type="protein sequence ID" value="EGL81430.1"/>
    <property type="molecule type" value="Genomic_DNA"/>
</dbReference>
<feature type="non-terminal residue" evidence="1">
    <location>
        <position position="65"/>
    </location>
</feature>
<dbReference type="Proteomes" id="UP000010716">
    <property type="component" value="Unassembled WGS sequence"/>
</dbReference>
<dbReference type="InterPro" id="IPR036237">
    <property type="entry name" value="Xyl_isomerase-like_sf"/>
</dbReference>
<proteinExistence type="predicted"/>
<dbReference type="AlphaFoldDB" id="F5LB52"/>